<dbReference type="GO" id="GO:0004604">
    <property type="term" value="F:phosphoadenylyl-sulfate reductase (thioredoxin) activity"/>
    <property type="evidence" value="ECO:0007669"/>
    <property type="project" value="UniProtKB-EC"/>
</dbReference>
<dbReference type="HAMAP" id="MF_00063">
    <property type="entry name" value="CysH"/>
    <property type="match status" value="1"/>
</dbReference>
<keyword evidence="13" id="KW-1185">Reference proteome</keyword>
<keyword evidence="10" id="KW-0408">Iron</keyword>
<evidence type="ECO:0000256" key="3">
    <source>
        <dbReference type="ARBA" id="ARBA00023002"/>
    </source>
</evidence>
<dbReference type="Proteomes" id="UP001164803">
    <property type="component" value="Chromosome"/>
</dbReference>
<dbReference type="InterPro" id="IPR014729">
    <property type="entry name" value="Rossmann-like_a/b/a_fold"/>
</dbReference>
<dbReference type="Gene3D" id="3.40.50.620">
    <property type="entry name" value="HUPs"/>
    <property type="match status" value="1"/>
</dbReference>
<dbReference type="RefSeq" id="WP_268045342.1">
    <property type="nucleotide sequence ID" value="NZ_CP104064.1"/>
</dbReference>
<dbReference type="Pfam" id="PF01507">
    <property type="entry name" value="PAPS_reduct"/>
    <property type="match status" value="1"/>
</dbReference>
<feature type="binding site" evidence="10">
    <location>
        <position position="121"/>
    </location>
    <ligand>
        <name>[4Fe-4S] cluster</name>
        <dbReference type="ChEBI" id="CHEBI:49883"/>
    </ligand>
</feature>
<evidence type="ECO:0000259" key="11">
    <source>
        <dbReference type="Pfam" id="PF01507"/>
    </source>
</evidence>
<organism evidence="12 13">
    <name type="scientific">Alicyclobacillus dauci</name>
    <dbReference type="NCBI Taxonomy" id="1475485"/>
    <lineage>
        <taxon>Bacteria</taxon>
        <taxon>Bacillati</taxon>
        <taxon>Bacillota</taxon>
        <taxon>Bacilli</taxon>
        <taxon>Bacillales</taxon>
        <taxon>Alicyclobacillaceae</taxon>
        <taxon>Alicyclobacillus</taxon>
    </lineage>
</organism>
<comment type="subcellular location">
    <subcellularLocation>
        <location evidence="10">Cytoplasm</location>
    </subcellularLocation>
</comment>
<dbReference type="EC" id="1.8.4.10" evidence="6 10"/>
<evidence type="ECO:0000313" key="13">
    <source>
        <dbReference type="Proteomes" id="UP001164803"/>
    </source>
</evidence>
<evidence type="ECO:0000256" key="1">
    <source>
        <dbReference type="ARBA" id="ARBA00009732"/>
    </source>
</evidence>
<evidence type="ECO:0000256" key="4">
    <source>
        <dbReference type="ARBA" id="ARBA00024298"/>
    </source>
</evidence>
<feature type="binding site" evidence="10">
    <location>
        <position position="206"/>
    </location>
    <ligand>
        <name>[4Fe-4S] cluster</name>
        <dbReference type="ChEBI" id="CHEBI:49883"/>
    </ligand>
</feature>
<reference evidence="12" key="1">
    <citation type="submission" date="2022-08" db="EMBL/GenBank/DDBJ databases">
        <title>Alicyclobacillus dauci DSM2870, complete genome.</title>
        <authorList>
            <person name="Wang Q."/>
            <person name="Cai R."/>
            <person name="Wang Z."/>
        </authorList>
    </citation>
    <scope>NUCLEOTIDE SEQUENCE</scope>
    <source>
        <strain evidence="12">DSM 28700</strain>
    </source>
</reference>
<dbReference type="NCBIfam" id="TIGR00434">
    <property type="entry name" value="cysH"/>
    <property type="match status" value="1"/>
</dbReference>
<feature type="domain" description="Phosphoadenosine phosphosulphate reductase" evidence="11">
    <location>
        <begin position="38"/>
        <end position="209"/>
    </location>
</feature>
<comment type="catalytic activity">
    <reaction evidence="10">
        <text>[thioredoxin]-disulfide + sulfite + AMP + 2 H(+) = adenosine 5'-phosphosulfate + [thioredoxin]-dithiol</text>
        <dbReference type="Rhea" id="RHEA:21976"/>
        <dbReference type="Rhea" id="RHEA-COMP:10698"/>
        <dbReference type="Rhea" id="RHEA-COMP:10700"/>
        <dbReference type="ChEBI" id="CHEBI:15378"/>
        <dbReference type="ChEBI" id="CHEBI:17359"/>
        <dbReference type="ChEBI" id="CHEBI:29950"/>
        <dbReference type="ChEBI" id="CHEBI:50058"/>
        <dbReference type="ChEBI" id="CHEBI:58243"/>
        <dbReference type="ChEBI" id="CHEBI:456215"/>
        <dbReference type="EC" id="1.8.4.10"/>
    </reaction>
</comment>
<comment type="pathway">
    <text evidence="5 10">Sulfur metabolism; hydrogen sulfide biosynthesis; sulfite from sulfate.</text>
</comment>
<gene>
    <name evidence="10" type="primary">cysH</name>
    <name evidence="12" type="ORF">NZD86_04735</name>
</gene>
<dbReference type="EMBL" id="CP104064">
    <property type="protein sequence ID" value="WAH37815.1"/>
    <property type="molecule type" value="Genomic_DNA"/>
</dbReference>
<keyword evidence="3 10" id="KW-0560">Oxidoreductase</keyword>
<evidence type="ECO:0000256" key="8">
    <source>
        <dbReference type="ARBA" id="ARBA00030894"/>
    </source>
</evidence>
<evidence type="ECO:0000256" key="7">
    <source>
        <dbReference type="ARBA" id="ARBA00029514"/>
    </source>
</evidence>
<feature type="active site" description="Nucleophile; cysteine thiosulfonate intermediate" evidence="10">
    <location>
        <position position="229"/>
    </location>
</feature>
<evidence type="ECO:0000256" key="10">
    <source>
        <dbReference type="HAMAP-Rule" id="MF_00063"/>
    </source>
</evidence>
<evidence type="ECO:0000256" key="6">
    <source>
        <dbReference type="ARBA" id="ARBA00024386"/>
    </source>
</evidence>
<sequence>MDNNLVLTAQEIEELAERFEAASPQEIIEEALRRIPNLTFACSFGAEDVVLLDMLMKIDRTANVFYLDTNVLFQETYDLRDRAVEKYGIPNLRQVLPLLTLEEQAAKHGDALWKRDPNQCCSIRKVQPLQQVLSEYDGWITGIRRDQAPTRANTRVFEVDSKFGLVKVNPLVRWTEGQVWKYIKENEVPYNPLHDQNYPSIGCLHCTKPVKPGEDPRSGRWAGFDKTECGLHPTA</sequence>
<dbReference type="InterPro" id="IPR004511">
    <property type="entry name" value="PAPS/APS_Rdtase"/>
</dbReference>
<evidence type="ECO:0000256" key="5">
    <source>
        <dbReference type="ARBA" id="ARBA00024327"/>
    </source>
</evidence>
<dbReference type="PANTHER" id="PTHR46509:SF1">
    <property type="entry name" value="PHOSPHOADENOSINE PHOSPHOSULFATE REDUCTASE"/>
    <property type="match status" value="1"/>
</dbReference>
<feature type="binding site" evidence="10">
    <location>
        <position position="120"/>
    </location>
    <ligand>
        <name>[4Fe-4S] cluster</name>
        <dbReference type="ChEBI" id="CHEBI:49883"/>
    </ligand>
</feature>
<keyword evidence="10" id="KW-0479">Metal-binding</keyword>
<comment type="function">
    <text evidence="4 10">Catalyzes the formation of sulfite from adenosine 5'-phosphosulfate (APS) using thioredoxin as an electron donor.</text>
</comment>
<evidence type="ECO:0000256" key="2">
    <source>
        <dbReference type="ARBA" id="ARBA00022490"/>
    </source>
</evidence>
<protein>
    <recommendedName>
        <fullName evidence="7 10">Adenosine 5'-phosphosulfate reductase</fullName>
        <shortName evidence="10">APS reductase</shortName>
        <ecNumber evidence="6 10">1.8.4.10</ecNumber>
    </recommendedName>
    <alternativeName>
        <fullName evidence="9 10">5'-adenylylsulfate reductase</fullName>
    </alternativeName>
    <alternativeName>
        <fullName evidence="8 10">Thioredoxin-dependent 5'-adenylylsulfate reductase</fullName>
    </alternativeName>
</protein>
<dbReference type="SUPFAM" id="SSF52402">
    <property type="entry name" value="Adenine nucleotide alpha hydrolases-like"/>
    <property type="match status" value="1"/>
</dbReference>
<dbReference type="PIRSF" id="PIRSF000857">
    <property type="entry name" value="PAPS_reductase"/>
    <property type="match status" value="1"/>
</dbReference>
<evidence type="ECO:0000256" key="9">
    <source>
        <dbReference type="ARBA" id="ARBA00032041"/>
    </source>
</evidence>
<dbReference type="NCBIfam" id="TIGR02055">
    <property type="entry name" value="APS_reductase"/>
    <property type="match status" value="1"/>
</dbReference>
<dbReference type="PANTHER" id="PTHR46509">
    <property type="entry name" value="PHOSPHOADENOSINE PHOSPHOSULFATE REDUCTASE"/>
    <property type="match status" value="1"/>
</dbReference>
<accession>A0ABY6Z4M8</accession>
<name>A0ABY6Z4M8_9BACL</name>
<comment type="similarity">
    <text evidence="1 10">Belongs to the PAPS reductase family. CysH subfamily.</text>
</comment>
<dbReference type="InterPro" id="IPR002500">
    <property type="entry name" value="PAPS_reduct_dom"/>
</dbReference>
<dbReference type="NCBIfam" id="NF002537">
    <property type="entry name" value="PRK02090.1"/>
    <property type="match status" value="1"/>
</dbReference>
<keyword evidence="10" id="KW-0411">Iron-sulfur</keyword>
<dbReference type="CDD" id="cd23945">
    <property type="entry name" value="PAPS_reductase"/>
    <property type="match status" value="1"/>
</dbReference>
<keyword evidence="2 10" id="KW-0963">Cytoplasm</keyword>
<comment type="cofactor">
    <cofactor evidence="10">
        <name>[4Fe-4S] cluster</name>
        <dbReference type="ChEBI" id="CHEBI:49883"/>
    </cofactor>
    <text evidence="10">Binds 1 [4Fe-4S] cluster per subunit.</text>
</comment>
<dbReference type="InterPro" id="IPR011798">
    <property type="entry name" value="APS_reductase"/>
</dbReference>
<proteinExistence type="inferred from homology"/>
<feature type="binding site" evidence="10">
    <location>
        <position position="203"/>
    </location>
    <ligand>
        <name>[4Fe-4S] cluster</name>
        <dbReference type="ChEBI" id="CHEBI:49883"/>
    </ligand>
</feature>
<evidence type="ECO:0000313" key="12">
    <source>
        <dbReference type="EMBL" id="WAH37815.1"/>
    </source>
</evidence>